<protein>
    <submittedName>
        <fullName evidence="1">Uncharacterized protein</fullName>
    </submittedName>
</protein>
<dbReference type="EMBL" id="JACEEZ010006407">
    <property type="protein sequence ID" value="KAG0724810.1"/>
    <property type="molecule type" value="Genomic_DNA"/>
</dbReference>
<organism evidence="1 2">
    <name type="scientific">Chionoecetes opilio</name>
    <name type="common">Atlantic snow crab</name>
    <name type="synonym">Cancer opilio</name>
    <dbReference type="NCBI Taxonomy" id="41210"/>
    <lineage>
        <taxon>Eukaryota</taxon>
        <taxon>Metazoa</taxon>
        <taxon>Ecdysozoa</taxon>
        <taxon>Arthropoda</taxon>
        <taxon>Crustacea</taxon>
        <taxon>Multicrustacea</taxon>
        <taxon>Malacostraca</taxon>
        <taxon>Eumalacostraca</taxon>
        <taxon>Eucarida</taxon>
        <taxon>Decapoda</taxon>
        <taxon>Pleocyemata</taxon>
        <taxon>Brachyura</taxon>
        <taxon>Eubrachyura</taxon>
        <taxon>Majoidea</taxon>
        <taxon>Majidae</taxon>
        <taxon>Chionoecetes</taxon>
    </lineage>
</organism>
<evidence type="ECO:0000313" key="2">
    <source>
        <dbReference type="Proteomes" id="UP000770661"/>
    </source>
</evidence>
<accession>A0A8J4YB73</accession>
<gene>
    <name evidence="1" type="ORF">GWK47_039871</name>
</gene>
<dbReference type="AlphaFoldDB" id="A0A8J4YB73"/>
<sequence>MESGRAGVGILVRQYDVHACHGPPINAYRLSDAAISSTQAELSAILLVLGKVKDGVGDTYLCTTAGELWNPSGVQHPVFEERVNGVLWGILQGIERQVDRDLHLGAIPCRDKLSMKGWMTCQARQTCRDSVDQGHTSMRHVKTRLGNIQNDTDKTRMENKYGQPRSWQHYTNLPLQTHSHDGKHKLNGKTQSSTRLEVGVPLLLGIEA</sequence>
<keyword evidence="2" id="KW-1185">Reference proteome</keyword>
<proteinExistence type="predicted"/>
<comment type="caution">
    <text evidence="1">The sequence shown here is derived from an EMBL/GenBank/DDBJ whole genome shotgun (WGS) entry which is preliminary data.</text>
</comment>
<name>A0A8J4YB73_CHIOP</name>
<dbReference type="Proteomes" id="UP000770661">
    <property type="component" value="Unassembled WGS sequence"/>
</dbReference>
<evidence type="ECO:0000313" key="1">
    <source>
        <dbReference type="EMBL" id="KAG0724810.1"/>
    </source>
</evidence>
<reference evidence="1" key="1">
    <citation type="submission" date="2020-07" db="EMBL/GenBank/DDBJ databases">
        <title>The High-quality genome of the commercially important snow crab, Chionoecetes opilio.</title>
        <authorList>
            <person name="Jeong J.-H."/>
            <person name="Ryu S."/>
        </authorList>
    </citation>
    <scope>NUCLEOTIDE SEQUENCE</scope>
    <source>
        <strain evidence="1">MADBK_172401_WGS</strain>
        <tissue evidence="1">Digestive gland</tissue>
    </source>
</reference>